<evidence type="ECO:0000256" key="2">
    <source>
        <dbReference type="SAM" id="SignalP"/>
    </source>
</evidence>
<evidence type="ECO:0000313" key="3">
    <source>
        <dbReference type="EMBL" id="OWA49989.1"/>
    </source>
</evidence>
<accession>A0A9X6NIH3</accession>
<evidence type="ECO:0000313" key="4">
    <source>
        <dbReference type="Proteomes" id="UP000192578"/>
    </source>
</evidence>
<organism evidence="3 4">
    <name type="scientific">Hypsibius exemplaris</name>
    <name type="common">Freshwater tardigrade</name>
    <dbReference type="NCBI Taxonomy" id="2072580"/>
    <lineage>
        <taxon>Eukaryota</taxon>
        <taxon>Metazoa</taxon>
        <taxon>Ecdysozoa</taxon>
        <taxon>Tardigrada</taxon>
        <taxon>Eutardigrada</taxon>
        <taxon>Parachela</taxon>
        <taxon>Hypsibioidea</taxon>
        <taxon>Hypsibiidae</taxon>
        <taxon>Hypsibius</taxon>
    </lineage>
</organism>
<dbReference type="EMBL" id="MTYJ01000179">
    <property type="protein sequence ID" value="OWA49989.1"/>
    <property type="molecule type" value="Genomic_DNA"/>
</dbReference>
<dbReference type="Proteomes" id="UP000192578">
    <property type="component" value="Unassembled WGS sequence"/>
</dbReference>
<gene>
    <name evidence="3" type="ORF">BV898_14521</name>
</gene>
<comment type="caution">
    <text evidence="3">The sequence shown here is derived from an EMBL/GenBank/DDBJ whole genome shotgun (WGS) entry which is preliminary data.</text>
</comment>
<dbReference type="OrthoDB" id="10671226at2759"/>
<feature type="region of interest" description="Disordered" evidence="1">
    <location>
        <begin position="1047"/>
        <end position="1077"/>
    </location>
</feature>
<keyword evidence="2" id="KW-0732">Signal</keyword>
<protein>
    <submittedName>
        <fullName evidence="3">Uncharacterized protein</fullName>
    </submittedName>
</protein>
<feature type="signal peptide" evidence="2">
    <location>
        <begin position="1"/>
        <end position="23"/>
    </location>
</feature>
<keyword evidence="4" id="KW-1185">Reference proteome</keyword>
<reference evidence="4" key="1">
    <citation type="submission" date="2017-01" db="EMBL/GenBank/DDBJ databases">
        <title>Comparative genomics of anhydrobiosis in the tardigrade Hypsibius dujardini.</title>
        <authorList>
            <person name="Yoshida Y."/>
            <person name="Koutsovoulos G."/>
            <person name="Laetsch D."/>
            <person name="Stevens L."/>
            <person name="Kumar S."/>
            <person name="Horikawa D."/>
            <person name="Ishino K."/>
            <person name="Komine S."/>
            <person name="Tomita M."/>
            <person name="Blaxter M."/>
            <person name="Arakawa K."/>
        </authorList>
    </citation>
    <scope>NUCLEOTIDE SEQUENCE [LARGE SCALE GENOMIC DNA]</scope>
    <source>
        <strain evidence="4">Z151</strain>
    </source>
</reference>
<feature type="chain" id="PRO_5040750904" evidence="2">
    <location>
        <begin position="24"/>
        <end position="1510"/>
    </location>
</feature>
<proteinExistence type="predicted"/>
<name>A0A9X6NIH3_HYPEX</name>
<sequence length="1510" mass="166169">MDARLARWFAVLAIVIKIPGALASDATALVTDSDEYFIIPDAIHYDLRLAPPSEVTAVALSSRLKSAWAVLLNIADPTVLVWNNTSRYITVTGQVDALMYYLVVAPRPRSDSRSVHQLRANFRDQFPYSRMLLPVEPAVDVDEHIFAFSDSVWAKKSLNIVPVLQPFWLAALAQYNVSVVGITVLPMHGNSRPESKPYDGETGPIQEQTVRLVYLISGSSSGKVDVDKARLRIRKLMAENLGAADIWTTPFQWSADTKAPSDVISATMTTVIQTTSTSVPTTTALPVMIDTANFSFVDSLIVSYTNEKQLAQVLDLHHSLWSFVFGIPLEQLAVRFINETAVLPIASMRDQPVVHRIVFEVHSVDRQNITASSVITNLEEDRKKLRKLLQLSSTGIETELSASQSDKSGSDSLISWTNVPFVELYEAAPKNLTFLANYVQLSYEEAIISNITKLDLRILTSLILQTWAELLVDEASPYRLAIDSWKENIPPLNHASSMNLSYTLQMVRRENISTDFDRLKPIFHEKMTNYTKVSGFALTFLPNPPNIFQVKAHREELDVFAVFDVVKLAYMTDSVSKSAIDTLQALWSRILGPEALKVSLDVYRTVAESSFSLSGDNGVPTNKLYFRILISCNSFNWNTTALRVKFREEIPSIRNASLLFSVVPLQDAVPVTTTTAAPLIVIDLGSPTTPNPPPTTATSAPDSSTTIKDVIVFCYPNDTERSRHLSALRQIWADALGLNIFDIRLNYLQDIILNSTVENSTSTVHQVTYTVVRSSSRDVDLVAAREKFLLLQRNSSDFNQENCAGSSSTASVEGSDVATRSLTKWNLLQDNGTSQYCSYLLHGSLWSSANHSTVIQKASSWTEPAIVGGTRVLLTVMSGNISTPASFSAVVISENCSLPADTLQTQVSQQLTGSSLGFLNVTFSKPQSGNATTNVSDQNIPNEAGVYVALDSIRLASAPTGNSTEVLHALTAAWQDAAAWGDGPPDVKIDLLPRSESNLTASSDGVCILYAVRILTTKSDLNVQNVKRKFHDLVSLRGDLYGLHVAQREEPPKVTTPSTKAVSATEAPVQPRGASNEQRSFEITDIIILPYSSTAEREIGLEAVRKLWATALQADPASVVLSLKSETQLQNLTVSTSVVKRIYQLNYVVSYGTAGVKDQTEAKRMFDKYFSGVYGTFIPHNDAATESNGDGLPTPSSDPIAVAAKKQQAYTYLLYDELRLKYENATVRDQALQTFQYIWTDTIGSTQASLVKLVVYQESPPYLNDTLSSSIVHTIFYVIVIASDNQNLDLTSAKDSFQKRVYDSKIPFTVQVWNYSTAKNDPNSVAKNSSSSSNETTTRRSFRIVLLVSNNTALTSENIEKKFKETLLRISFAAVQQAVTPEPEKRTETSENEIKVMFQQSTRLSLVSADNQERFAEDLRHAWENALKPAIVNVTLHKGTFGALQPLASSGVILSPVEGQILHYIVAGTLVNGGGWNLTIGRHDFEKFADGISGVYRTTTAAPPANVLFP</sequence>
<evidence type="ECO:0000256" key="1">
    <source>
        <dbReference type="SAM" id="MobiDB-lite"/>
    </source>
</evidence>